<evidence type="ECO:0000256" key="1">
    <source>
        <dbReference type="SAM" id="MobiDB-lite"/>
    </source>
</evidence>
<dbReference type="GeneID" id="19167236"/>
<dbReference type="HOGENOM" id="CLU_2026427_0_0_1"/>
<evidence type="ECO:0000313" key="3">
    <source>
        <dbReference type="EMBL" id="EXJ90039.1"/>
    </source>
</evidence>
<proteinExistence type="predicted"/>
<dbReference type="RefSeq" id="XP_007731436.1">
    <property type="nucleotide sequence ID" value="XM_007733246.1"/>
</dbReference>
<evidence type="ECO:0000256" key="2">
    <source>
        <dbReference type="SAM" id="SignalP"/>
    </source>
</evidence>
<protein>
    <submittedName>
        <fullName evidence="3">Uncharacterized protein</fullName>
    </submittedName>
</protein>
<feature type="chain" id="PRO_5004935156" evidence="2">
    <location>
        <begin position="22"/>
        <end position="122"/>
    </location>
</feature>
<accession>W9Z6C0</accession>
<dbReference type="AlphaFoldDB" id="W9Z6C0"/>
<gene>
    <name evidence="3" type="ORF">A1O3_03107</name>
</gene>
<reference evidence="3 4" key="1">
    <citation type="submission" date="2013-03" db="EMBL/GenBank/DDBJ databases">
        <title>The Genome Sequence of Capronia epimyces CBS 606.96.</title>
        <authorList>
            <consortium name="The Broad Institute Genomics Platform"/>
            <person name="Cuomo C."/>
            <person name="de Hoog S."/>
            <person name="Gorbushina A."/>
            <person name="Walker B."/>
            <person name="Young S.K."/>
            <person name="Zeng Q."/>
            <person name="Gargeya S."/>
            <person name="Fitzgerald M."/>
            <person name="Haas B."/>
            <person name="Abouelleil A."/>
            <person name="Allen A.W."/>
            <person name="Alvarado L."/>
            <person name="Arachchi H.M."/>
            <person name="Berlin A.M."/>
            <person name="Chapman S.B."/>
            <person name="Gainer-Dewar J."/>
            <person name="Goldberg J."/>
            <person name="Griggs A."/>
            <person name="Gujja S."/>
            <person name="Hansen M."/>
            <person name="Howarth C."/>
            <person name="Imamovic A."/>
            <person name="Ireland A."/>
            <person name="Larimer J."/>
            <person name="McCowan C."/>
            <person name="Murphy C."/>
            <person name="Pearson M."/>
            <person name="Poon T.W."/>
            <person name="Priest M."/>
            <person name="Roberts A."/>
            <person name="Saif S."/>
            <person name="Shea T."/>
            <person name="Sisk P."/>
            <person name="Sykes S."/>
            <person name="Wortman J."/>
            <person name="Nusbaum C."/>
            <person name="Birren B."/>
        </authorList>
    </citation>
    <scope>NUCLEOTIDE SEQUENCE [LARGE SCALE GENOMIC DNA]</scope>
    <source>
        <strain evidence="3 4">CBS 606.96</strain>
    </source>
</reference>
<feature type="compositionally biased region" description="Polar residues" evidence="1">
    <location>
        <begin position="36"/>
        <end position="46"/>
    </location>
</feature>
<evidence type="ECO:0000313" key="4">
    <source>
        <dbReference type="Proteomes" id="UP000019478"/>
    </source>
</evidence>
<dbReference type="OrthoDB" id="4159172at2759"/>
<feature type="compositionally biased region" description="Basic and acidic residues" evidence="1">
    <location>
        <begin position="50"/>
        <end position="69"/>
    </location>
</feature>
<organism evidence="3 4">
    <name type="scientific">Capronia epimyces CBS 606.96</name>
    <dbReference type="NCBI Taxonomy" id="1182542"/>
    <lineage>
        <taxon>Eukaryota</taxon>
        <taxon>Fungi</taxon>
        <taxon>Dikarya</taxon>
        <taxon>Ascomycota</taxon>
        <taxon>Pezizomycotina</taxon>
        <taxon>Eurotiomycetes</taxon>
        <taxon>Chaetothyriomycetidae</taxon>
        <taxon>Chaetothyriales</taxon>
        <taxon>Herpotrichiellaceae</taxon>
        <taxon>Capronia</taxon>
    </lineage>
</organism>
<feature type="region of interest" description="Disordered" evidence="1">
    <location>
        <begin position="36"/>
        <end position="69"/>
    </location>
</feature>
<keyword evidence="4" id="KW-1185">Reference proteome</keyword>
<dbReference type="EMBL" id="AMGY01000002">
    <property type="protein sequence ID" value="EXJ90039.1"/>
    <property type="molecule type" value="Genomic_DNA"/>
</dbReference>
<sequence>MLNLAFRVLAIAACLCGIAECAHISKEILRDHVDNPTSSEYQSAATTWGRELRPSLKPDPSEETSPRTDHRLVTVLTRLVRAFVQIVESTMKRPFPRSAAAHRLQKYAHWTASRTQIHPAIA</sequence>
<feature type="signal peptide" evidence="2">
    <location>
        <begin position="1"/>
        <end position="21"/>
    </location>
</feature>
<name>W9Z6C0_9EURO</name>
<keyword evidence="2" id="KW-0732">Signal</keyword>
<dbReference type="Proteomes" id="UP000019478">
    <property type="component" value="Unassembled WGS sequence"/>
</dbReference>
<comment type="caution">
    <text evidence="3">The sequence shown here is derived from an EMBL/GenBank/DDBJ whole genome shotgun (WGS) entry which is preliminary data.</text>
</comment>